<comment type="caution">
    <text evidence="2">The sequence shown here is derived from an EMBL/GenBank/DDBJ whole genome shotgun (WGS) entry which is preliminary data.</text>
</comment>
<feature type="region of interest" description="Disordered" evidence="1">
    <location>
        <begin position="138"/>
        <end position="158"/>
    </location>
</feature>
<protein>
    <submittedName>
        <fullName evidence="2">Uncharacterized protein</fullName>
    </submittedName>
</protein>
<dbReference type="Proteomes" id="UP001243989">
    <property type="component" value="Unassembled WGS sequence"/>
</dbReference>
<organism evidence="2 3">
    <name type="scientific">Colletotrichum phormii</name>
    <dbReference type="NCBI Taxonomy" id="359342"/>
    <lineage>
        <taxon>Eukaryota</taxon>
        <taxon>Fungi</taxon>
        <taxon>Dikarya</taxon>
        <taxon>Ascomycota</taxon>
        <taxon>Pezizomycotina</taxon>
        <taxon>Sordariomycetes</taxon>
        <taxon>Hypocreomycetidae</taxon>
        <taxon>Glomerellales</taxon>
        <taxon>Glomerellaceae</taxon>
        <taxon>Colletotrichum</taxon>
        <taxon>Colletotrichum acutatum species complex</taxon>
    </lineage>
</organism>
<keyword evidence="3" id="KW-1185">Reference proteome</keyword>
<evidence type="ECO:0000313" key="2">
    <source>
        <dbReference type="EMBL" id="KAK1622199.1"/>
    </source>
</evidence>
<dbReference type="GeneID" id="85476508"/>
<evidence type="ECO:0000256" key="1">
    <source>
        <dbReference type="SAM" id="MobiDB-lite"/>
    </source>
</evidence>
<evidence type="ECO:0000313" key="3">
    <source>
        <dbReference type="Proteomes" id="UP001243989"/>
    </source>
</evidence>
<proteinExistence type="predicted"/>
<sequence>MVEFLQRSRSARPRIPLKHQRYWLARSYADFDTQLRWGKHGRDADRNFLFRFLHTTEQAEPHDISASGPGLARLCEQMMDMWKVDINDRPSLKTIWLVSQVWARAFLAVPTTLSPPSSREFYLFTACHEKHPEWLDAYGGRRPSRDGSGTFRGSTGPT</sequence>
<dbReference type="RefSeq" id="XP_060438194.1">
    <property type="nucleotide sequence ID" value="XM_060591646.1"/>
</dbReference>
<reference evidence="2" key="1">
    <citation type="submission" date="2021-06" db="EMBL/GenBank/DDBJ databases">
        <title>Comparative genomics, transcriptomics and evolutionary studies reveal genomic signatures of adaptation to plant cell wall in hemibiotrophic fungi.</title>
        <authorList>
            <consortium name="DOE Joint Genome Institute"/>
            <person name="Baroncelli R."/>
            <person name="Diaz J.F."/>
            <person name="Benocci T."/>
            <person name="Peng M."/>
            <person name="Battaglia E."/>
            <person name="Haridas S."/>
            <person name="Andreopoulos W."/>
            <person name="Labutti K."/>
            <person name="Pangilinan J."/>
            <person name="Floch G.L."/>
            <person name="Makela M.R."/>
            <person name="Henrissat B."/>
            <person name="Grigoriev I.V."/>
            <person name="Crouch J.A."/>
            <person name="De Vries R.P."/>
            <person name="Sukno S.A."/>
            <person name="Thon M.R."/>
        </authorList>
    </citation>
    <scope>NUCLEOTIDE SEQUENCE</scope>
    <source>
        <strain evidence="2">CBS 102054</strain>
    </source>
</reference>
<dbReference type="AlphaFoldDB" id="A0AAJ0E7Y3"/>
<name>A0AAJ0E7Y3_9PEZI</name>
<accession>A0AAJ0E7Y3</accession>
<gene>
    <name evidence="2" type="ORF">BDP81DRAFT_442034</name>
</gene>
<dbReference type="EMBL" id="JAHMHQ010000038">
    <property type="protein sequence ID" value="KAK1622199.1"/>
    <property type="molecule type" value="Genomic_DNA"/>
</dbReference>